<dbReference type="RefSeq" id="WP_345443727.1">
    <property type="nucleotide sequence ID" value="NZ_BAABKP010000001.1"/>
</dbReference>
<protein>
    <recommendedName>
        <fullName evidence="3">Dehydrogenase</fullName>
    </recommendedName>
</protein>
<evidence type="ECO:0000313" key="2">
    <source>
        <dbReference type="Proteomes" id="UP001500187"/>
    </source>
</evidence>
<proteinExistence type="predicted"/>
<sequence>MGIKDFLQSRRDDAELGTGLWRRAHDRFVRGLDRFHQILERMPATDTLEHLIPVANDLADLLPRVRSVAAQAQNIAPSNGTDVPASPTGVYSDLHRSLSKAGNSLALCAEALAMTRCAGTCEQSCDRETVVSRRVQTVVQHIETAEELLGRALAEKAELASA</sequence>
<name>A0ABP9B296_9MICC</name>
<dbReference type="EMBL" id="BAABKP010000001">
    <property type="protein sequence ID" value="GAA4788252.1"/>
    <property type="molecule type" value="Genomic_DNA"/>
</dbReference>
<gene>
    <name evidence="1" type="ORF">GCM10023352_02480</name>
</gene>
<organism evidence="1 2">
    <name type="scientific">Rothia endophytica</name>
    <dbReference type="NCBI Taxonomy" id="1324766"/>
    <lineage>
        <taxon>Bacteria</taxon>
        <taxon>Bacillati</taxon>
        <taxon>Actinomycetota</taxon>
        <taxon>Actinomycetes</taxon>
        <taxon>Micrococcales</taxon>
        <taxon>Micrococcaceae</taxon>
        <taxon>Rothia</taxon>
    </lineage>
</organism>
<accession>A0ABP9B296</accession>
<comment type="caution">
    <text evidence="1">The sequence shown here is derived from an EMBL/GenBank/DDBJ whole genome shotgun (WGS) entry which is preliminary data.</text>
</comment>
<reference evidence="2" key="1">
    <citation type="journal article" date="2019" name="Int. J. Syst. Evol. Microbiol.">
        <title>The Global Catalogue of Microorganisms (GCM) 10K type strain sequencing project: providing services to taxonomists for standard genome sequencing and annotation.</title>
        <authorList>
            <consortium name="The Broad Institute Genomics Platform"/>
            <consortium name="The Broad Institute Genome Sequencing Center for Infectious Disease"/>
            <person name="Wu L."/>
            <person name="Ma J."/>
        </authorList>
    </citation>
    <scope>NUCLEOTIDE SEQUENCE [LARGE SCALE GENOMIC DNA]</scope>
    <source>
        <strain evidence="2">JCM 18541</strain>
    </source>
</reference>
<evidence type="ECO:0000313" key="1">
    <source>
        <dbReference type="EMBL" id="GAA4788252.1"/>
    </source>
</evidence>
<evidence type="ECO:0008006" key="3">
    <source>
        <dbReference type="Google" id="ProtNLM"/>
    </source>
</evidence>
<dbReference type="Proteomes" id="UP001500187">
    <property type="component" value="Unassembled WGS sequence"/>
</dbReference>
<keyword evidence="2" id="KW-1185">Reference proteome</keyword>